<evidence type="ECO:0000313" key="3">
    <source>
        <dbReference type="RefSeq" id="XP_030980703.1"/>
    </source>
</evidence>
<reference evidence="3" key="2">
    <citation type="submission" date="2019-10" db="EMBL/GenBank/DDBJ databases">
        <authorList>
            <consortium name="NCBI Genome Project"/>
        </authorList>
    </citation>
    <scope>NUCLEOTIDE SEQUENCE</scope>
    <source>
        <strain evidence="3">NI907</strain>
    </source>
</reference>
<dbReference type="AlphaFoldDB" id="A0A6P8B0K4"/>
<dbReference type="GeneID" id="41962176"/>
<sequence>MNIAAKTKQWKVYITVITPGGNESHRRFGEGGDGRGLRTAVDSIQDCVLVALGQHDVPHCLFPADEKGQSPTSPGAPSNPISLVGDLEAEGIRPAAADPSRRGRRAAAHRRLGIIAEVVGLVPPGRKAPNCVVTSPENRLVAVLMGCSRVEVYDILVSGDSAATTGARIAFMFRLQCHLVYETIRTVYGIFLSNCKGLYAIKQTDY</sequence>
<name>A0A6P8B0K4_PYRGI</name>
<organism evidence="2 3">
    <name type="scientific">Pyricularia grisea</name>
    <name type="common">Crabgrass-specific blast fungus</name>
    <name type="synonym">Magnaporthe grisea</name>
    <dbReference type="NCBI Taxonomy" id="148305"/>
    <lineage>
        <taxon>Eukaryota</taxon>
        <taxon>Fungi</taxon>
        <taxon>Dikarya</taxon>
        <taxon>Ascomycota</taxon>
        <taxon>Pezizomycotina</taxon>
        <taxon>Sordariomycetes</taxon>
        <taxon>Sordariomycetidae</taxon>
        <taxon>Magnaporthales</taxon>
        <taxon>Pyriculariaceae</taxon>
        <taxon>Pyricularia</taxon>
    </lineage>
</organism>
<keyword evidence="2" id="KW-1185">Reference proteome</keyword>
<dbReference type="Proteomes" id="UP000515153">
    <property type="component" value="Unplaced"/>
</dbReference>
<feature type="region of interest" description="Disordered" evidence="1">
    <location>
        <begin position="63"/>
        <end position="83"/>
    </location>
</feature>
<reference evidence="3" key="3">
    <citation type="submission" date="2025-08" db="UniProtKB">
        <authorList>
            <consortium name="RefSeq"/>
        </authorList>
    </citation>
    <scope>IDENTIFICATION</scope>
    <source>
        <strain evidence="3">NI907</strain>
    </source>
</reference>
<accession>A0A6P8B0K4</accession>
<gene>
    <name evidence="3" type="ORF">PgNI_07252</name>
</gene>
<protein>
    <submittedName>
        <fullName evidence="3">Uncharacterized protein</fullName>
    </submittedName>
</protein>
<evidence type="ECO:0000313" key="2">
    <source>
        <dbReference type="Proteomes" id="UP000515153"/>
    </source>
</evidence>
<dbReference type="KEGG" id="pgri:PgNI_07252"/>
<proteinExistence type="predicted"/>
<dbReference type="RefSeq" id="XP_030980703.1">
    <property type="nucleotide sequence ID" value="XM_031127267.1"/>
</dbReference>
<feature type="compositionally biased region" description="Polar residues" evidence="1">
    <location>
        <begin position="69"/>
        <end position="81"/>
    </location>
</feature>
<evidence type="ECO:0000256" key="1">
    <source>
        <dbReference type="SAM" id="MobiDB-lite"/>
    </source>
</evidence>
<reference evidence="3" key="1">
    <citation type="journal article" date="2019" name="Mol. Biol. Evol.">
        <title>Blast fungal genomes show frequent chromosomal changes, gene gains and losses, and effector gene turnover.</title>
        <authorList>
            <person name="Gomez Luciano L.B."/>
            <person name="Jason Tsai I."/>
            <person name="Chuma I."/>
            <person name="Tosa Y."/>
            <person name="Chen Y.H."/>
            <person name="Li J.Y."/>
            <person name="Li M.Y."/>
            <person name="Jade Lu M.Y."/>
            <person name="Nakayashiki H."/>
            <person name="Li W.H."/>
        </authorList>
    </citation>
    <scope>NUCLEOTIDE SEQUENCE</scope>
    <source>
        <strain evidence="3">NI907</strain>
    </source>
</reference>